<evidence type="ECO:0000256" key="1">
    <source>
        <dbReference type="ARBA" id="ARBA00008427"/>
    </source>
</evidence>
<evidence type="ECO:0000313" key="8">
    <source>
        <dbReference type="EMBL" id="KAB0390924.1"/>
    </source>
</evidence>
<proteinExistence type="inferred from homology"/>
<name>A0A643BSN6_BALPH</name>
<evidence type="ECO:0000256" key="3">
    <source>
        <dbReference type="ARBA" id="ARBA00022980"/>
    </source>
</evidence>
<evidence type="ECO:0000256" key="2">
    <source>
        <dbReference type="ARBA" id="ARBA00011133"/>
    </source>
</evidence>
<dbReference type="GO" id="GO:0031090">
    <property type="term" value="C:organelle membrane"/>
    <property type="evidence" value="ECO:0007669"/>
    <property type="project" value="UniProtKB-ARBA"/>
</dbReference>
<dbReference type="EMBL" id="SGJD01004962">
    <property type="protein sequence ID" value="KAB0390924.1"/>
    <property type="molecule type" value="Genomic_DNA"/>
</dbReference>
<evidence type="ECO:0000256" key="4">
    <source>
        <dbReference type="ARBA" id="ARBA00023274"/>
    </source>
</evidence>
<feature type="compositionally biased region" description="Basic and acidic residues" evidence="7">
    <location>
        <begin position="126"/>
        <end position="139"/>
    </location>
</feature>
<keyword evidence="4" id="KW-0687">Ribonucleoprotein</keyword>
<organism evidence="8 9">
    <name type="scientific">Balaenoptera physalus</name>
    <name type="common">Fin whale</name>
    <name type="synonym">Balaena physalus</name>
    <dbReference type="NCBI Taxonomy" id="9770"/>
    <lineage>
        <taxon>Eukaryota</taxon>
        <taxon>Metazoa</taxon>
        <taxon>Chordata</taxon>
        <taxon>Craniata</taxon>
        <taxon>Vertebrata</taxon>
        <taxon>Euteleostomi</taxon>
        <taxon>Mammalia</taxon>
        <taxon>Eutheria</taxon>
        <taxon>Laurasiatheria</taxon>
        <taxon>Artiodactyla</taxon>
        <taxon>Whippomorpha</taxon>
        <taxon>Cetacea</taxon>
        <taxon>Mysticeti</taxon>
        <taxon>Balaenopteridae</taxon>
        <taxon>Balaenoptera</taxon>
    </lineage>
</organism>
<comment type="caution">
    <text evidence="8">The sequence shown here is derived from an EMBL/GenBank/DDBJ whole genome shotgun (WGS) entry which is preliminary data.</text>
</comment>
<dbReference type="AlphaFoldDB" id="A0A643BSN6"/>
<dbReference type="Proteomes" id="UP000437017">
    <property type="component" value="Unassembled WGS sequence"/>
</dbReference>
<protein>
    <recommendedName>
        <fullName evidence="5">Large ribosomal subunit protein eL21</fullName>
    </recommendedName>
    <alternativeName>
        <fullName evidence="6">60S ribosomal protein L21</fullName>
    </alternativeName>
</protein>
<comment type="similarity">
    <text evidence="1">Belongs to the eukaryotic ribosomal protein eL21 family.</text>
</comment>
<dbReference type="Gene3D" id="6.10.250.3260">
    <property type="match status" value="1"/>
</dbReference>
<dbReference type="GO" id="GO:0006412">
    <property type="term" value="P:translation"/>
    <property type="evidence" value="ECO:0007669"/>
    <property type="project" value="InterPro"/>
</dbReference>
<dbReference type="PROSITE" id="PS01171">
    <property type="entry name" value="RIBOSOMAL_L21E"/>
    <property type="match status" value="1"/>
</dbReference>
<dbReference type="InterPro" id="IPR018259">
    <property type="entry name" value="Ribosomal_eL21_CS"/>
</dbReference>
<dbReference type="OrthoDB" id="5954391at2759"/>
<dbReference type="PANTHER" id="PTHR20981">
    <property type="entry name" value="60S RIBOSOMAL PROTEIN L21"/>
    <property type="match status" value="1"/>
</dbReference>
<feature type="region of interest" description="Disordered" evidence="7">
    <location>
        <begin position="126"/>
        <end position="156"/>
    </location>
</feature>
<accession>A0A643BSN6</accession>
<evidence type="ECO:0000256" key="5">
    <source>
        <dbReference type="ARBA" id="ARBA00035219"/>
    </source>
</evidence>
<dbReference type="InterPro" id="IPR008991">
    <property type="entry name" value="Translation_prot_SH3-like_sf"/>
</dbReference>
<comment type="subunit">
    <text evidence="2">Component of the large ribosomal subunit.</text>
</comment>
<reference evidence="8 9" key="1">
    <citation type="journal article" date="2019" name="PLoS ONE">
        <title>Genomic analyses reveal an absence of contemporary introgressive admixture between fin whales and blue whales, despite known hybrids.</title>
        <authorList>
            <person name="Westbury M.V."/>
            <person name="Petersen B."/>
            <person name="Lorenzen E.D."/>
        </authorList>
    </citation>
    <scope>NUCLEOTIDE SEQUENCE [LARGE SCALE GENOMIC DNA]</scope>
    <source>
        <strain evidence="8">FinWhale-01</strain>
    </source>
</reference>
<dbReference type="SUPFAM" id="SSF50104">
    <property type="entry name" value="Translation proteins SH3-like domain"/>
    <property type="match status" value="1"/>
</dbReference>
<dbReference type="InterPro" id="IPR001147">
    <property type="entry name" value="Ribosomal_eL21"/>
</dbReference>
<keyword evidence="9" id="KW-1185">Reference proteome</keyword>
<dbReference type="Gene3D" id="2.30.30.70">
    <property type="entry name" value="Ribosomal protein L21"/>
    <property type="match status" value="1"/>
</dbReference>
<dbReference type="FunFam" id="6.10.250.3260:FF:000001">
    <property type="entry name" value="60S ribosomal protein L21"/>
    <property type="match status" value="1"/>
</dbReference>
<dbReference type="FunFam" id="2.30.30.70:FF:000001">
    <property type="entry name" value="60S ribosomal protein L21"/>
    <property type="match status" value="1"/>
</dbReference>
<dbReference type="InterPro" id="IPR036948">
    <property type="entry name" value="Ribosomal_eL21_sf"/>
</dbReference>
<feature type="non-terminal residue" evidence="8">
    <location>
        <position position="1"/>
    </location>
</feature>
<evidence type="ECO:0000256" key="6">
    <source>
        <dbReference type="ARBA" id="ARBA00035327"/>
    </source>
</evidence>
<evidence type="ECO:0000256" key="7">
    <source>
        <dbReference type="SAM" id="MobiDB-lite"/>
    </source>
</evidence>
<keyword evidence="3" id="KW-0689">Ribosomal protein</keyword>
<evidence type="ECO:0000313" key="9">
    <source>
        <dbReference type="Proteomes" id="UP000437017"/>
    </source>
</evidence>
<sequence length="176" mass="20035">SKLAKQVPQPYHFCSPSKASWGKRRGTLYMCSRPFRKRGVLPLATHMRIYKKGDTVDIKGTGTVQKGMPHKCYHGKTGRAYSVTQHAAGIIINKQVKGKILAKRISVHIKHIKRSKSRHSFLKRVKENGQKKKEAKEKGAWGQLKHQPAPPREAHFMRTNGKEPELLEPIPHEFMA</sequence>
<gene>
    <name evidence="8" type="ORF">E2I00_019445</name>
</gene>
<dbReference type="GO" id="GO:0022625">
    <property type="term" value="C:cytosolic large ribosomal subunit"/>
    <property type="evidence" value="ECO:0007669"/>
    <property type="project" value="UniProtKB-ARBA"/>
</dbReference>
<dbReference type="Pfam" id="PF01157">
    <property type="entry name" value="Ribosomal_L21e"/>
    <property type="match status" value="1"/>
</dbReference>
<dbReference type="GO" id="GO:0003735">
    <property type="term" value="F:structural constituent of ribosome"/>
    <property type="evidence" value="ECO:0007669"/>
    <property type="project" value="InterPro"/>
</dbReference>